<dbReference type="EMBL" id="SRZC01000011">
    <property type="protein sequence ID" value="TGX82174.1"/>
    <property type="molecule type" value="Genomic_DNA"/>
</dbReference>
<organism evidence="1 2">
    <name type="scientific">Palleniella muris</name>
    <dbReference type="NCBI Taxonomy" id="3038145"/>
    <lineage>
        <taxon>Bacteria</taxon>
        <taxon>Pseudomonadati</taxon>
        <taxon>Bacteroidota</taxon>
        <taxon>Bacteroidia</taxon>
        <taxon>Bacteroidales</taxon>
        <taxon>Prevotellaceae</taxon>
        <taxon>Palleniella</taxon>
    </lineage>
</organism>
<comment type="caution">
    <text evidence="1">The sequence shown here is derived from an EMBL/GenBank/DDBJ whole genome shotgun (WGS) entry which is preliminary data.</text>
</comment>
<keyword evidence="2" id="KW-1185">Reference proteome</keyword>
<protein>
    <submittedName>
        <fullName evidence="1">DUF3990 domain-containing protein</fullName>
    </submittedName>
</protein>
<gene>
    <name evidence="1" type="ORF">E5358_07645</name>
</gene>
<evidence type="ECO:0000313" key="2">
    <source>
        <dbReference type="Proteomes" id="UP000308886"/>
    </source>
</evidence>
<proteinExistence type="predicted"/>
<sequence length="158" mass="18355">MLVYHTSDVMLTAPDTVHSRRNLDIGKGFYTTRLKEQAVKYGERFLVLGKDAYLHTFEYAPCLSMRIKIFDSYDEEWLRFVCSCRKGGTEYGQFDIIEGGVANDKVYRTVDFFMAGIYTLEQALQQLVYHKPNHQICFITQNAIDVCLRLSDCRKINI</sequence>
<name>A0AC61QPZ5_9BACT</name>
<evidence type="ECO:0000313" key="1">
    <source>
        <dbReference type="EMBL" id="TGX82174.1"/>
    </source>
</evidence>
<reference evidence="1" key="1">
    <citation type="submission" date="2019-04" db="EMBL/GenBank/DDBJ databases">
        <title>Microbes associate with the intestines of laboratory mice.</title>
        <authorList>
            <person name="Navarre W."/>
            <person name="Wong E."/>
            <person name="Huang K."/>
            <person name="Tropini C."/>
            <person name="Ng K."/>
            <person name="Yu B."/>
        </authorList>
    </citation>
    <scope>NUCLEOTIDE SEQUENCE</scope>
    <source>
        <strain evidence="1">NM73_A23</strain>
    </source>
</reference>
<dbReference type="Proteomes" id="UP000308886">
    <property type="component" value="Unassembled WGS sequence"/>
</dbReference>
<accession>A0AC61QPZ5</accession>